<dbReference type="EMBL" id="JACJVJ010000001">
    <property type="protein sequence ID" value="MBC2775994.1"/>
    <property type="molecule type" value="Genomic_DNA"/>
</dbReference>
<dbReference type="SUPFAM" id="SSF53335">
    <property type="entry name" value="S-adenosyl-L-methionine-dependent methyltransferases"/>
    <property type="match status" value="1"/>
</dbReference>
<reference evidence="2 3" key="1">
    <citation type="submission" date="2020-08" db="EMBL/GenBank/DDBJ databases">
        <title>Draft genome sequence of Parasphingopyxis sp. GrpM-11.</title>
        <authorList>
            <person name="Oh J."/>
            <person name="Roh D.-H."/>
        </authorList>
    </citation>
    <scope>NUCLEOTIDE SEQUENCE [LARGE SCALE GENOMIC DNA]</scope>
    <source>
        <strain evidence="2 3">GrpM-11</strain>
    </source>
</reference>
<keyword evidence="3" id="KW-1185">Reference proteome</keyword>
<organism evidence="2 3">
    <name type="scientific">Parasphingopyxis marina</name>
    <dbReference type="NCBI Taxonomy" id="2761622"/>
    <lineage>
        <taxon>Bacteria</taxon>
        <taxon>Pseudomonadati</taxon>
        <taxon>Pseudomonadota</taxon>
        <taxon>Alphaproteobacteria</taxon>
        <taxon>Sphingomonadales</taxon>
        <taxon>Sphingomonadaceae</taxon>
        <taxon>Parasphingopyxis</taxon>
    </lineage>
</organism>
<feature type="region of interest" description="Disordered" evidence="1">
    <location>
        <begin position="1"/>
        <end position="30"/>
    </location>
</feature>
<evidence type="ECO:0008006" key="4">
    <source>
        <dbReference type="Google" id="ProtNLM"/>
    </source>
</evidence>
<dbReference type="InterPro" id="IPR029063">
    <property type="entry name" value="SAM-dependent_MTases_sf"/>
</dbReference>
<dbReference type="RefSeq" id="WP_185799314.1">
    <property type="nucleotide sequence ID" value="NZ_JACJVJ010000001.1"/>
</dbReference>
<evidence type="ECO:0000313" key="3">
    <source>
        <dbReference type="Proteomes" id="UP000564378"/>
    </source>
</evidence>
<name>A0A842HWV4_9SPHN</name>
<comment type="caution">
    <text evidence="2">The sequence shown here is derived from an EMBL/GenBank/DDBJ whole genome shotgun (WGS) entry which is preliminary data.</text>
</comment>
<sequence length="402" mass="45078">MAAASAEQQIVKPAPESDATEGSDTEQSDQNFRFYDNRQKYLMFVNTCSEKWIVAERVAKELSSLTPRPPALRFFDAGMGDGTVLARVLRAMHSKFERFPFYVAGKEISLEDVRLTLDKLPDRFLEHPETVFAVTNISYADAPWLRPKNPALAAKVVWKEAALEGSTTADFERQILDLQPFLANSWRTKVSEKNGSLLPETPTVLVLYRKDCRFLLDGVIPRQGKPEADFDLILASQPFRLRAETQFKARRVLAPLARALGPGGRLLGIHSAGSDPGVEIVQKVWPGEDPFTTSRRDLLDATREALGEEAKHFLFDPLPNRQAVFRYEMHTMPDEIDSGDASIGTSTLLAAWNAATYVAQIEDERLTEAMGNSNYLEATRAALRKHGELWFNDESYIIAREA</sequence>
<dbReference type="Proteomes" id="UP000564378">
    <property type="component" value="Unassembled WGS sequence"/>
</dbReference>
<gene>
    <name evidence="2" type="ORF">H6P80_00010</name>
</gene>
<accession>A0A842HWV4</accession>
<proteinExistence type="predicted"/>
<evidence type="ECO:0000313" key="2">
    <source>
        <dbReference type="EMBL" id="MBC2775994.1"/>
    </source>
</evidence>
<dbReference type="AlphaFoldDB" id="A0A842HWV4"/>
<evidence type="ECO:0000256" key="1">
    <source>
        <dbReference type="SAM" id="MobiDB-lite"/>
    </source>
</evidence>
<protein>
    <recommendedName>
        <fullName evidence="4">SAM-dependent methyltransferase</fullName>
    </recommendedName>
</protein>
<feature type="compositionally biased region" description="Acidic residues" evidence="1">
    <location>
        <begin position="18"/>
        <end position="27"/>
    </location>
</feature>